<feature type="coiled-coil region" evidence="4">
    <location>
        <begin position="404"/>
        <end position="459"/>
    </location>
</feature>
<feature type="coiled-coil region" evidence="4">
    <location>
        <begin position="290"/>
        <end position="334"/>
    </location>
</feature>
<dbReference type="STRING" id="1448308.A0A2T2NVB7"/>
<evidence type="ECO:0000256" key="5">
    <source>
        <dbReference type="SAM" id="MobiDB-lite"/>
    </source>
</evidence>
<evidence type="ECO:0000259" key="6">
    <source>
        <dbReference type="Pfam" id="PF02463"/>
    </source>
</evidence>
<dbReference type="Proteomes" id="UP000240883">
    <property type="component" value="Unassembled WGS sequence"/>
</dbReference>
<accession>A0A2T2NVB7</accession>
<evidence type="ECO:0000256" key="3">
    <source>
        <dbReference type="ARBA" id="ARBA00023054"/>
    </source>
</evidence>
<sequence length="1104" mass="125989">MPGIIRRGRKRAALNISEDEEQSDAPSSASSASKRARHARDASATGEHVQDVHQPGSLVRVKVTNFVTYTSAEFILGPSLNMIIGPNGTGKSTLVCAICIGLGWPTKLLGRSKEVGEFVKHGCAESEIEIELAGDRRHKQNPVVRRHIRKEGNKSVFYIDDRHKSQRDVQELAASFSIQIDNLCQFLPQDRVVDFAKMTPIDKLTETQRAIAAPQMLEWHEQLKDLRSQEKTLQASQINEEAHLKSLQAKQNSTAEDVRRWQEREQLAMTARALERCRPLIEMHSLRAQVAANKQEILGAREELKRLSSEMAPVRQAQEDTEAYRDQINQAVQNRKQRLAAGKQSSVKIFGEIEVEREKVATFKAEIDGEGKGRNQRKQDVKRLEASVATLVRNREQEPVPYNRDDFEERKKELRAKVNETERAMLESQDKMRRIRSQVTQHKTNIQKLKNDRLQLDSESGKRANRLKMMSSDTATGWDWIQRNRTSLKLKDEVYGPPLLTCSVKEPGLVKAVESQLRTGDITAITCRNPDDAKIIQDKLFQDLKLHDITIRMCPQSLGFYRPPITQEELKAYGFDSWIVDCIQGPEPVLAMLCDQNRLHRSAYAARPISSEQFEALQGGPIQKWVSGTEVCQINRRKEYGLSSTSVTQLREARFFTDQPVDGEEKRKLDDAIKDIERDLMELKEQHDTARRENLEQKDVQDQAENEKKEVQMEEDSIKKALAEWNALPTKIKEKEEELANAQAAVLQTGARVRAIRAKLSDSTLKIATLTLEYAKSVTQLRVLQESLVEAEIRLVEATSEVEALTAENHHVLEAAERQRTRLEELKVSKKQLTEKYNNLVKKTQHELDRLSPEEKEILHENKDKTVEELDNEIDATNARLELMAEGNPNALKSYQDRQQLIDKAEEKLEQVAANLSTIQEEIVNIRGQWEPQLDELIAMISDKFAYNFALIGCAGSVGLYKDEDFEKWSVQIQVRFRENETLSVLDSQRQSGGERAVSTAFYLMALQDLARSPFRVVDEINQGMDQRNERKVYERIVDIACRERTSQYFLITPKLLPDLKYHPKMKVHCIASGEHMPDRHTKLDFQALAELALRVKGQGRAAA</sequence>
<organism evidence="7 8">
    <name type="scientific">Corynespora cassiicola Philippines</name>
    <dbReference type="NCBI Taxonomy" id="1448308"/>
    <lineage>
        <taxon>Eukaryota</taxon>
        <taxon>Fungi</taxon>
        <taxon>Dikarya</taxon>
        <taxon>Ascomycota</taxon>
        <taxon>Pezizomycotina</taxon>
        <taxon>Dothideomycetes</taxon>
        <taxon>Pleosporomycetidae</taxon>
        <taxon>Pleosporales</taxon>
        <taxon>Corynesporascaceae</taxon>
        <taxon>Corynespora</taxon>
    </lineage>
</organism>
<dbReference type="GO" id="GO:0003697">
    <property type="term" value="F:single-stranded DNA binding"/>
    <property type="evidence" value="ECO:0007669"/>
    <property type="project" value="TreeGrafter"/>
</dbReference>
<feature type="coiled-coil region" evidence="4">
    <location>
        <begin position="781"/>
        <end position="929"/>
    </location>
</feature>
<keyword evidence="3 4" id="KW-0175">Coiled coil</keyword>
<dbReference type="EMBL" id="KZ678133">
    <property type="protein sequence ID" value="PSN69028.1"/>
    <property type="molecule type" value="Genomic_DNA"/>
</dbReference>
<comment type="similarity">
    <text evidence="1">Belongs to the SMC family. SMC5 subfamily.</text>
</comment>
<dbReference type="SUPFAM" id="SSF52540">
    <property type="entry name" value="P-loop containing nucleoside triphosphate hydrolases"/>
    <property type="match status" value="2"/>
</dbReference>
<evidence type="ECO:0000313" key="7">
    <source>
        <dbReference type="EMBL" id="PSN69028.1"/>
    </source>
</evidence>
<proteinExistence type="inferred from homology"/>
<dbReference type="Gene3D" id="3.40.50.300">
    <property type="entry name" value="P-loop containing nucleotide triphosphate hydrolases"/>
    <property type="match status" value="2"/>
</dbReference>
<feature type="domain" description="RecF/RecN/SMC N-terminal" evidence="6">
    <location>
        <begin position="58"/>
        <end position="1053"/>
    </location>
</feature>
<keyword evidence="7" id="KW-0378">Hydrolase</keyword>
<reference evidence="7 8" key="1">
    <citation type="journal article" date="2018" name="Front. Microbiol.">
        <title>Genome-Wide Analysis of Corynespora cassiicola Leaf Fall Disease Putative Effectors.</title>
        <authorList>
            <person name="Lopez D."/>
            <person name="Ribeiro S."/>
            <person name="Label P."/>
            <person name="Fumanal B."/>
            <person name="Venisse J.S."/>
            <person name="Kohler A."/>
            <person name="de Oliveira R.R."/>
            <person name="Labutti K."/>
            <person name="Lipzen A."/>
            <person name="Lail K."/>
            <person name="Bauer D."/>
            <person name="Ohm R.A."/>
            <person name="Barry K.W."/>
            <person name="Spatafora J."/>
            <person name="Grigoriev I.V."/>
            <person name="Martin F.M."/>
            <person name="Pujade-Renaud V."/>
        </authorList>
    </citation>
    <scope>NUCLEOTIDE SEQUENCE [LARGE SCALE GENOMIC DNA]</scope>
    <source>
        <strain evidence="7 8">Philippines</strain>
    </source>
</reference>
<feature type="compositionally biased region" description="Low complexity" evidence="5">
    <location>
        <begin position="24"/>
        <end position="33"/>
    </location>
</feature>
<evidence type="ECO:0000256" key="4">
    <source>
        <dbReference type="SAM" id="Coils"/>
    </source>
</evidence>
<feature type="compositionally biased region" description="Basic residues" evidence="5">
    <location>
        <begin position="1"/>
        <end position="12"/>
    </location>
</feature>
<feature type="region of interest" description="Disordered" evidence="5">
    <location>
        <begin position="685"/>
        <end position="712"/>
    </location>
</feature>
<dbReference type="GO" id="GO:0005634">
    <property type="term" value="C:nucleus"/>
    <property type="evidence" value="ECO:0007669"/>
    <property type="project" value="TreeGrafter"/>
</dbReference>
<dbReference type="InterPro" id="IPR003395">
    <property type="entry name" value="RecF/RecN/SMC_N"/>
</dbReference>
<dbReference type="GO" id="GO:0016787">
    <property type="term" value="F:hydrolase activity"/>
    <property type="evidence" value="ECO:0007669"/>
    <property type="project" value="UniProtKB-KW"/>
</dbReference>
<evidence type="ECO:0000256" key="1">
    <source>
        <dbReference type="ARBA" id="ARBA00010171"/>
    </source>
</evidence>
<gene>
    <name evidence="7" type="ORF">BS50DRAFT_586392</name>
</gene>
<evidence type="ECO:0000256" key="2">
    <source>
        <dbReference type="ARBA" id="ARBA00018687"/>
    </source>
</evidence>
<dbReference type="PANTHER" id="PTHR45916:SF1">
    <property type="entry name" value="STRUCTURAL MAINTENANCE OF CHROMOSOMES PROTEIN 5"/>
    <property type="match status" value="1"/>
</dbReference>
<protein>
    <recommendedName>
        <fullName evidence="2">Structural maintenance of chromosomes protein 5</fullName>
    </recommendedName>
</protein>
<name>A0A2T2NVB7_CORCC</name>
<feature type="region of interest" description="Disordered" evidence="5">
    <location>
        <begin position="1"/>
        <end position="52"/>
    </location>
</feature>
<dbReference type="InterPro" id="IPR027417">
    <property type="entry name" value="P-loop_NTPase"/>
</dbReference>
<evidence type="ECO:0000313" key="8">
    <source>
        <dbReference type="Proteomes" id="UP000240883"/>
    </source>
</evidence>
<keyword evidence="8" id="KW-1185">Reference proteome</keyword>
<dbReference type="PANTHER" id="PTHR45916">
    <property type="entry name" value="STRUCTURAL MAINTENANCE OF CHROMOSOMES PROTEIN 5"/>
    <property type="match status" value="1"/>
</dbReference>
<dbReference type="GO" id="GO:0030915">
    <property type="term" value="C:Smc5-Smc6 complex"/>
    <property type="evidence" value="ECO:0007669"/>
    <property type="project" value="TreeGrafter"/>
</dbReference>
<dbReference type="Pfam" id="PF02463">
    <property type="entry name" value="SMC_N"/>
    <property type="match status" value="1"/>
</dbReference>
<dbReference type="OrthoDB" id="10254973at2759"/>
<dbReference type="AlphaFoldDB" id="A0A2T2NVB7"/>
<dbReference type="GO" id="GO:0000724">
    <property type="term" value="P:double-strand break repair via homologous recombination"/>
    <property type="evidence" value="ECO:0007669"/>
    <property type="project" value="TreeGrafter"/>
</dbReference>